<protein>
    <recommendedName>
        <fullName evidence="3">Hemagglutinin</fullName>
    </recommendedName>
</protein>
<proteinExistence type="predicted"/>
<evidence type="ECO:0000313" key="2">
    <source>
        <dbReference type="Proteomes" id="UP000002975"/>
    </source>
</evidence>
<sequence>NGGQLHAVKQDVKAAKTEVTSKGKTVQVTEQAATDGHTIYNVEVRQNVKYATEDGKEVILGTDGKFYHPENLKEDGTPVDANKAIPKDKVKAKLAEEAKLDNISSGKIADGSKEAINGSQLKEVGDYLGLQPKQDGTGFEKPTFTALKNVDGSDNTAPKNVIDSVNTTIGKVNEGLKYGADNTTTPTTQQLGSSLSVKSAEKELVKAGTDAKFVGKNIVTNYENNSGNGTVSIGISEKPEFKEVTLKDGDGNTTTINKDGMTITPKNLEEGKTVVKLTKNGLDN</sequence>
<reference evidence="1 2" key="1">
    <citation type="submission" date="2009-02" db="EMBL/GenBank/DDBJ databases">
        <title>The Genome Sequence of Fusobacterium sp. 3_1_5R.</title>
        <authorList>
            <consortium name="The Broad Institute Genome Sequencing Platform"/>
            <person name="Ward D."/>
            <person name="Young S.K."/>
            <person name="Kodira C.D."/>
            <person name="Zeng Q."/>
            <person name="Koehrsen M."/>
            <person name="Alvarado L."/>
            <person name="Berlin A."/>
            <person name="Borenstein D."/>
            <person name="Chen Z."/>
            <person name="Engels R."/>
            <person name="Freedman E."/>
            <person name="Gellesch M."/>
            <person name="Goldberg J."/>
            <person name="Griggs A."/>
            <person name="Gujja S."/>
            <person name="Heiman D."/>
            <person name="Hepburn T."/>
            <person name="Howarth C."/>
            <person name="Jen D."/>
            <person name="Larson L."/>
            <person name="Lewis B."/>
            <person name="Mehta T."/>
            <person name="Park D."/>
            <person name="Pearson M."/>
            <person name="Roberts A."/>
            <person name="Saif S."/>
            <person name="Shea T."/>
            <person name="Shenoy N."/>
            <person name="Sisk P."/>
            <person name="Stolte C."/>
            <person name="Sykes S."/>
            <person name="Walk T."/>
            <person name="White J."/>
            <person name="Yandava C."/>
            <person name="Allen-Vercoe E."/>
            <person name="Strauss J."/>
            <person name="Ambrose C."/>
            <person name="Lander E."/>
            <person name="Nusbaum C."/>
            <person name="Galagan J."/>
            <person name="Birren B."/>
        </authorList>
    </citation>
    <scope>NUCLEOTIDE SEQUENCE [LARGE SCALE GENOMIC DNA]</scope>
    <source>
        <strain evidence="1 2">3_1_5R</strain>
    </source>
</reference>
<dbReference type="HOGENOM" id="CLU_981777_0_0_0"/>
<dbReference type="AlphaFoldDB" id="E5BIQ6"/>
<name>E5BIQ6_9FUSO</name>
<dbReference type="EMBL" id="GG657986">
    <property type="protein sequence ID" value="EFS22379.1"/>
    <property type="molecule type" value="Genomic_DNA"/>
</dbReference>
<dbReference type="RefSeq" id="WP_008802408.1">
    <property type="nucleotide sequence ID" value="NZ_GG657986.1"/>
</dbReference>
<feature type="non-terminal residue" evidence="1">
    <location>
        <position position="1"/>
    </location>
</feature>
<accession>E5BIQ6</accession>
<gene>
    <name evidence="1" type="ORF">FSBG_01876</name>
</gene>
<feature type="non-terminal residue" evidence="1">
    <location>
        <position position="284"/>
    </location>
</feature>
<organism evidence="1 2">
    <name type="scientific">Fusobacterium gonidiaformans 3-1-5R</name>
    <dbReference type="NCBI Taxonomy" id="469605"/>
    <lineage>
        <taxon>Bacteria</taxon>
        <taxon>Fusobacteriati</taxon>
        <taxon>Fusobacteriota</taxon>
        <taxon>Fusobacteriia</taxon>
        <taxon>Fusobacteriales</taxon>
        <taxon>Fusobacteriaceae</taxon>
        <taxon>Fusobacterium</taxon>
    </lineage>
</organism>
<keyword evidence="2" id="KW-1185">Reference proteome</keyword>
<dbReference type="Proteomes" id="UP000002975">
    <property type="component" value="Unassembled WGS sequence"/>
</dbReference>
<evidence type="ECO:0008006" key="3">
    <source>
        <dbReference type="Google" id="ProtNLM"/>
    </source>
</evidence>
<evidence type="ECO:0000313" key="1">
    <source>
        <dbReference type="EMBL" id="EFS22379.1"/>
    </source>
</evidence>
<dbReference type="Gene3D" id="2.20.70.140">
    <property type="match status" value="1"/>
</dbReference>